<evidence type="ECO:0000313" key="2">
    <source>
        <dbReference type="EMBL" id="KPI39105.1"/>
    </source>
</evidence>
<dbReference type="OrthoDB" id="5043642at2759"/>
<keyword evidence="3" id="KW-1185">Reference proteome</keyword>
<keyword evidence="1" id="KW-0472">Membrane</keyword>
<feature type="transmembrane region" description="Helical" evidence="1">
    <location>
        <begin position="20"/>
        <end position="38"/>
    </location>
</feature>
<accession>A0A0N1H835</accession>
<reference evidence="2 3" key="1">
    <citation type="submission" date="2015-06" db="EMBL/GenBank/DDBJ databases">
        <title>Draft genome of the ant-associated black yeast Phialophora attae CBS 131958.</title>
        <authorList>
            <person name="Moreno L.F."/>
            <person name="Stielow B.J."/>
            <person name="de Hoog S."/>
            <person name="Vicente V.A."/>
            <person name="Weiss V.A."/>
            <person name="de Vries M."/>
            <person name="Cruz L.M."/>
            <person name="Souza E.M."/>
        </authorList>
    </citation>
    <scope>NUCLEOTIDE SEQUENCE [LARGE SCALE GENOMIC DNA]</scope>
    <source>
        <strain evidence="2 3">CBS 131958</strain>
    </source>
</reference>
<name>A0A0N1H835_9EURO</name>
<evidence type="ECO:0008006" key="4">
    <source>
        <dbReference type="Google" id="ProtNLM"/>
    </source>
</evidence>
<proteinExistence type="predicted"/>
<keyword evidence="1" id="KW-1133">Transmembrane helix</keyword>
<evidence type="ECO:0000256" key="1">
    <source>
        <dbReference type="SAM" id="Phobius"/>
    </source>
</evidence>
<dbReference type="GeneID" id="28736604"/>
<dbReference type="Proteomes" id="UP000038010">
    <property type="component" value="Unassembled WGS sequence"/>
</dbReference>
<dbReference type="Pfam" id="PF11927">
    <property type="entry name" value="HODM_asu-like"/>
    <property type="match status" value="1"/>
</dbReference>
<dbReference type="AlphaFoldDB" id="A0A0N1H835"/>
<dbReference type="InterPro" id="IPR021848">
    <property type="entry name" value="HODM_asu-like"/>
</dbReference>
<dbReference type="VEuPathDB" id="FungiDB:AB675_4576"/>
<dbReference type="STRING" id="1664694.A0A0N1H835"/>
<protein>
    <recommendedName>
        <fullName evidence="4">Alpha-1,2-mannosyltransferase</fullName>
    </recommendedName>
</protein>
<evidence type="ECO:0000313" key="3">
    <source>
        <dbReference type="Proteomes" id="UP000038010"/>
    </source>
</evidence>
<sequence length="516" mass="59384">MALVQNWARDVVRSHTSTLIWSALVLGLVGVIALTLSAQQRRTILDHLGLTAPRIPNLEVPRSPSLGQKAVPPTRGEYATTLPPSQRHVLDKVRLSLPDGQNVGLGEVVVDEDTFYQNLVGFEEDYRECDQNKFLPSGLRIREIDEIGDFPDFELLTEVSHPRPYHEFDIDKALPRPYRPLRWPYHQTMSLSKLEPDWWIELESSYRARIAQRKTLFEKDGEAILAYLPGSDLACKELMEMALQYVVHRYPHYFSLSHNIPSSNGDRETTTIFHNKILNVSTDVYSIHPLHVLLEHIPEDFVLMLRDPNTGQYIFRAGMICSSLGWNLGSKFGLQLAQIHHPVPHYESKMKFSMDRFFAKLPCSRPIQRGSWGFEVDQPLYMAPGDPAEELYKKQQYPGLTAERIHVRVDWQTLRRLPLSAGIVFNFKALFTPLTELRDEPYVPSLCLKVLREGNEGILKYKNTWHTEHVVVPALEAYEAEQISKGIMKEDWEAQTLDESPFFPGWEAKWRARQGF</sequence>
<dbReference type="RefSeq" id="XP_017999068.1">
    <property type="nucleotide sequence ID" value="XM_018144724.1"/>
</dbReference>
<organism evidence="2 3">
    <name type="scientific">Cyphellophora attinorum</name>
    <dbReference type="NCBI Taxonomy" id="1664694"/>
    <lineage>
        <taxon>Eukaryota</taxon>
        <taxon>Fungi</taxon>
        <taxon>Dikarya</taxon>
        <taxon>Ascomycota</taxon>
        <taxon>Pezizomycotina</taxon>
        <taxon>Eurotiomycetes</taxon>
        <taxon>Chaetothyriomycetidae</taxon>
        <taxon>Chaetothyriales</taxon>
        <taxon>Cyphellophoraceae</taxon>
        <taxon>Cyphellophora</taxon>
    </lineage>
</organism>
<dbReference type="EMBL" id="LFJN01000016">
    <property type="protein sequence ID" value="KPI39105.1"/>
    <property type="molecule type" value="Genomic_DNA"/>
</dbReference>
<keyword evidence="1" id="KW-0812">Transmembrane</keyword>
<comment type="caution">
    <text evidence="2">The sequence shown here is derived from an EMBL/GenBank/DDBJ whole genome shotgun (WGS) entry which is preliminary data.</text>
</comment>
<gene>
    <name evidence="2" type="ORF">AB675_4576</name>
</gene>